<comment type="caution">
    <text evidence="1">The sequence shown here is derived from an EMBL/GenBank/DDBJ whole genome shotgun (WGS) entry which is preliminary data.</text>
</comment>
<gene>
    <name evidence="1" type="ORF">F3J40_24040</name>
</gene>
<accession>A0ABX0RJJ8</accession>
<dbReference type="Proteomes" id="UP001515683">
    <property type="component" value="Unassembled WGS sequence"/>
</dbReference>
<protein>
    <submittedName>
        <fullName evidence="1">DUF1488 domain-containing protein</fullName>
    </submittedName>
</protein>
<dbReference type="Gene3D" id="3.30.160.140">
    <property type="entry name" value="Shew3726-like"/>
    <property type="match status" value="1"/>
</dbReference>
<sequence>MNQSIQFPDREEWNSHQHAVCFPALVNGLILNCAISAAELQRRYGAGEAVTLFSLNRLDLEEEAEQAIHRDDVDDQGWVWLGSAK</sequence>
<dbReference type="Pfam" id="PF07369">
    <property type="entry name" value="DUF1488"/>
    <property type="match status" value="1"/>
</dbReference>
<dbReference type="SUPFAM" id="SSF160272">
    <property type="entry name" value="Shew3726-like"/>
    <property type="match status" value="1"/>
</dbReference>
<organism evidence="1 2">
    <name type="scientific">Candidatus Pantoea multigeneris</name>
    <dbReference type="NCBI Taxonomy" id="2608357"/>
    <lineage>
        <taxon>Bacteria</taxon>
        <taxon>Pseudomonadati</taxon>
        <taxon>Pseudomonadota</taxon>
        <taxon>Gammaproteobacteria</taxon>
        <taxon>Enterobacterales</taxon>
        <taxon>Erwiniaceae</taxon>
        <taxon>Pantoea</taxon>
    </lineage>
</organism>
<evidence type="ECO:0000313" key="1">
    <source>
        <dbReference type="EMBL" id="NIF24647.1"/>
    </source>
</evidence>
<evidence type="ECO:0000313" key="2">
    <source>
        <dbReference type="Proteomes" id="UP001515683"/>
    </source>
</evidence>
<keyword evidence="2" id="KW-1185">Reference proteome</keyword>
<reference evidence="1 2" key="1">
    <citation type="journal article" date="2019" name="bioRxiv">
        <title>Bacteria contribute to plant secondary compound degradation in a generalist herbivore system.</title>
        <authorList>
            <person name="Francoeur C.B."/>
            <person name="Khadempour L."/>
            <person name="Moreira-Soto R.D."/>
            <person name="Gotting K."/>
            <person name="Book A.J."/>
            <person name="Pinto-Tomas A.A."/>
            <person name="Keefover-Ring K."/>
            <person name="Currie C.R."/>
        </authorList>
    </citation>
    <scope>NUCLEOTIDE SEQUENCE [LARGE SCALE GENOMIC DNA]</scope>
    <source>
        <strain evidence="1">Acro-835</strain>
    </source>
</reference>
<dbReference type="EMBL" id="VWXF01000018">
    <property type="protein sequence ID" value="NIF24647.1"/>
    <property type="molecule type" value="Genomic_DNA"/>
</dbReference>
<dbReference type="InterPro" id="IPR036692">
    <property type="entry name" value="Shew3726-like_sf"/>
</dbReference>
<name>A0ABX0RJJ8_9GAMM</name>
<dbReference type="RefSeq" id="WP_167018664.1">
    <property type="nucleotide sequence ID" value="NZ_VWXF01000018.1"/>
</dbReference>
<dbReference type="InterPro" id="IPR009962">
    <property type="entry name" value="DUF1488"/>
</dbReference>
<proteinExistence type="predicted"/>